<evidence type="ECO:0000313" key="9">
    <source>
        <dbReference type="EMBL" id="TFZ42316.1"/>
    </source>
</evidence>
<organism evidence="8 10">
    <name type="scientific">Vagococcus xieshaowenii</name>
    <dbReference type="NCBI Taxonomy" id="2562451"/>
    <lineage>
        <taxon>Bacteria</taxon>
        <taxon>Bacillati</taxon>
        <taxon>Bacillota</taxon>
        <taxon>Bacilli</taxon>
        <taxon>Lactobacillales</taxon>
        <taxon>Enterococcaceae</taxon>
        <taxon>Vagococcus</taxon>
    </lineage>
</organism>
<evidence type="ECO:0000313" key="8">
    <source>
        <dbReference type="EMBL" id="QCA28296.1"/>
    </source>
</evidence>
<keyword evidence="4 6" id="KW-1133">Transmembrane helix</keyword>
<evidence type="ECO:0000256" key="3">
    <source>
        <dbReference type="ARBA" id="ARBA00022692"/>
    </source>
</evidence>
<keyword evidence="3 6" id="KW-0812">Transmembrane</keyword>
<dbReference type="InterPro" id="IPR020846">
    <property type="entry name" value="MFS_dom"/>
</dbReference>
<evidence type="ECO:0000259" key="7">
    <source>
        <dbReference type="PROSITE" id="PS50850"/>
    </source>
</evidence>
<feature type="transmembrane region" description="Helical" evidence="6">
    <location>
        <begin position="214"/>
        <end position="235"/>
    </location>
</feature>
<accession>A0A7Z2B2P3</accession>
<feature type="transmembrane region" description="Helical" evidence="6">
    <location>
        <begin position="362"/>
        <end position="383"/>
    </location>
</feature>
<dbReference type="PROSITE" id="PS50850">
    <property type="entry name" value="MFS"/>
    <property type="match status" value="1"/>
</dbReference>
<feature type="transmembrane region" description="Helical" evidence="6">
    <location>
        <begin position="275"/>
        <end position="293"/>
    </location>
</feature>
<evidence type="ECO:0000256" key="6">
    <source>
        <dbReference type="SAM" id="Phobius"/>
    </source>
</evidence>
<dbReference type="SUPFAM" id="SSF103473">
    <property type="entry name" value="MFS general substrate transporter"/>
    <property type="match status" value="1"/>
</dbReference>
<dbReference type="KEGG" id="vac:E4Z98_02825"/>
<dbReference type="Gene3D" id="1.20.1250.20">
    <property type="entry name" value="MFS general substrate transporter like domains"/>
    <property type="match status" value="1"/>
</dbReference>
<dbReference type="Proteomes" id="UP000297725">
    <property type="component" value="Unassembled WGS sequence"/>
</dbReference>
<dbReference type="InterPro" id="IPR011701">
    <property type="entry name" value="MFS"/>
</dbReference>
<dbReference type="EMBL" id="SRHU01000013">
    <property type="protein sequence ID" value="TFZ42316.1"/>
    <property type="molecule type" value="Genomic_DNA"/>
</dbReference>
<proteinExistence type="predicted"/>
<dbReference type="GO" id="GO:0022857">
    <property type="term" value="F:transmembrane transporter activity"/>
    <property type="evidence" value="ECO:0007669"/>
    <property type="project" value="InterPro"/>
</dbReference>
<evidence type="ECO:0000256" key="5">
    <source>
        <dbReference type="ARBA" id="ARBA00023136"/>
    </source>
</evidence>
<dbReference type="RefSeq" id="WP_135254141.1">
    <property type="nucleotide sequence ID" value="NZ_CP038865.1"/>
</dbReference>
<comment type="subcellular location">
    <subcellularLocation>
        <location evidence="1">Cell membrane</location>
        <topology evidence="1">Multi-pass membrane protein</topology>
    </subcellularLocation>
</comment>
<reference evidence="9 11" key="1">
    <citation type="submission" date="2019-03" db="EMBL/GenBank/DDBJ databases">
        <title>Vagococcus sp. was isolated fron gut of Carduelis flavirostris.</title>
        <authorList>
            <person name="Ge Y."/>
        </authorList>
    </citation>
    <scope>NUCLEOTIDE SEQUENCE [LARGE SCALE GENOMIC DNA]</scope>
    <source>
        <strain evidence="9 11">CF-210</strain>
    </source>
</reference>
<dbReference type="PANTHER" id="PTHR42910:SF1">
    <property type="entry name" value="MAJOR FACILITATOR SUPERFAMILY (MFS) PROFILE DOMAIN-CONTAINING PROTEIN"/>
    <property type="match status" value="1"/>
</dbReference>
<evidence type="ECO:0000313" key="11">
    <source>
        <dbReference type="Proteomes" id="UP000297725"/>
    </source>
</evidence>
<evidence type="ECO:0000256" key="2">
    <source>
        <dbReference type="ARBA" id="ARBA00022448"/>
    </source>
</evidence>
<gene>
    <name evidence="9" type="ORF">E4031_03825</name>
    <name evidence="8" type="ORF">E4Z98_02825</name>
</gene>
<keyword evidence="5 6" id="KW-0472">Membrane</keyword>
<dbReference type="InterPro" id="IPR036259">
    <property type="entry name" value="MFS_trans_sf"/>
</dbReference>
<feature type="transmembrane region" description="Helical" evidence="6">
    <location>
        <begin position="40"/>
        <end position="63"/>
    </location>
</feature>
<feature type="domain" description="Major facilitator superfamily (MFS) profile" evidence="7">
    <location>
        <begin position="6"/>
        <end position="386"/>
    </location>
</feature>
<reference evidence="8 10" key="2">
    <citation type="journal article" date="2020" name="Int. J. Syst. Evol. Microbiol.">
        <title>Vagococcus xieshaowenii sp. nov., isolated from snow finch (Montifringilla taczanowskii) cloacal content.</title>
        <authorList>
            <person name="Ge Y."/>
            <person name="Yang J."/>
            <person name="Lai X.H."/>
            <person name="Zhang G."/>
            <person name="Jin D."/>
            <person name="Lu S."/>
            <person name="Wang B."/>
            <person name="Huang Y."/>
            <person name="Huang Y."/>
            <person name="Ren Z."/>
            <person name="Zhang X."/>
            <person name="Xu J."/>
        </authorList>
    </citation>
    <scope>NUCLEOTIDE SEQUENCE [LARGE SCALE GENOMIC DNA]</scope>
    <source>
        <strain evidence="8">Personal::cf-49</strain>
        <strain evidence="10">personal::cf-49</strain>
    </source>
</reference>
<dbReference type="AlphaFoldDB" id="A0A4Z0DBS8"/>
<feature type="transmembrane region" description="Helical" evidence="6">
    <location>
        <begin position="75"/>
        <end position="92"/>
    </location>
</feature>
<feature type="transmembrane region" description="Helical" evidence="6">
    <location>
        <begin position="337"/>
        <end position="356"/>
    </location>
</feature>
<feature type="transmembrane region" description="Helical" evidence="6">
    <location>
        <begin position="247"/>
        <end position="268"/>
    </location>
</feature>
<evidence type="ECO:0000256" key="1">
    <source>
        <dbReference type="ARBA" id="ARBA00004651"/>
    </source>
</evidence>
<name>A0A4Z0DBS8_9ENTE</name>
<feature type="transmembrane region" description="Helical" evidence="6">
    <location>
        <begin position="299"/>
        <end position="317"/>
    </location>
</feature>
<dbReference type="EMBL" id="CP038865">
    <property type="protein sequence ID" value="QCA28296.1"/>
    <property type="molecule type" value="Genomic_DNA"/>
</dbReference>
<protein>
    <submittedName>
        <fullName evidence="8">MFS transporter</fullName>
    </submittedName>
</protein>
<dbReference type="OrthoDB" id="9815356at2"/>
<dbReference type="CDD" id="cd17324">
    <property type="entry name" value="MFS_NepI_like"/>
    <property type="match status" value="1"/>
</dbReference>
<keyword evidence="10" id="KW-1185">Reference proteome</keyword>
<dbReference type="Proteomes" id="UP000296883">
    <property type="component" value="Chromosome"/>
</dbReference>
<feature type="transmembrane region" description="Helical" evidence="6">
    <location>
        <begin position="9"/>
        <end position="28"/>
    </location>
</feature>
<evidence type="ECO:0000256" key="4">
    <source>
        <dbReference type="ARBA" id="ARBA00022989"/>
    </source>
</evidence>
<evidence type="ECO:0000313" key="10">
    <source>
        <dbReference type="Proteomes" id="UP000296883"/>
    </source>
</evidence>
<feature type="transmembrane region" description="Helical" evidence="6">
    <location>
        <begin position="132"/>
        <end position="150"/>
    </location>
</feature>
<accession>A0A4Z0DBS8</accession>
<keyword evidence="2" id="KW-0813">Transport</keyword>
<sequence>MNQSISTKLTFLMSLVCGISIACLYYIQPLEQLIAHDLKIAGATIGMAPMLSQMGYALGLLFIVPLGDKLIRKKLIITMLLMVSCVQLLIAKTQQAPLLLALMLLIGITAIIPQIIIPFAGELASDKERGKVLGVVTGGLLVGILLSRTYSGIIGSLFGWRAVYLSGVVLSLLLIVLVYLSFPTNKPHQSTGYFALIRSLPHLFVSQKKLQKSAINGFLMFGSFNIFWSTLIFYMSSETYHLGSKEVGYMGLVGVVGALASVFMGSIVDKKGAMFGVNLGTTSVVLSFILLWLTGSKLALLVIGTILLDFGVQSAQVSNQTVVQGLSNEFRSRNNTVFMFFYFIGGATGSFLGTLAWHTAQWSGVCLLGLVFAVLALVSQYLFKNI</sequence>
<feature type="transmembrane region" description="Helical" evidence="6">
    <location>
        <begin position="162"/>
        <end position="182"/>
    </location>
</feature>
<feature type="transmembrane region" description="Helical" evidence="6">
    <location>
        <begin position="98"/>
        <end position="120"/>
    </location>
</feature>
<dbReference type="GO" id="GO:0005886">
    <property type="term" value="C:plasma membrane"/>
    <property type="evidence" value="ECO:0007669"/>
    <property type="project" value="UniProtKB-SubCell"/>
</dbReference>
<dbReference type="PANTHER" id="PTHR42910">
    <property type="entry name" value="TRANSPORTER SCO4007-RELATED"/>
    <property type="match status" value="1"/>
</dbReference>
<dbReference type="Pfam" id="PF07690">
    <property type="entry name" value="MFS_1"/>
    <property type="match status" value="1"/>
</dbReference>